<dbReference type="InterPro" id="IPR022623">
    <property type="entry name" value="Glyco_trans_4"/>
</dbReference>
<feature type="domain" description="Glycosyl transferase family 4" evidence="3">
    <location>
        <begin position="25"/>
        <end position="195"/>
    </location>
</feature>
<dbReference type="EMBL" id="CP048029">
    <property type="protein sequence ID" value="QIK38818.1"/>
    <property type="molecule type" value="Genomic_DNA"/>
</dbReference>
<sequence length="452" mass="50633">MNLLFIHQNFPGQFKHPAPALAQRGHRVLALRLQEGGQVQDWPGVGAIPYQADRGTSSSVHPWIADLETKVIRAEACFRAARRLREQGFKPDAIIAHSGWGESLFLKELWPKAQLGIYCEFFYHPKGADVGFDPEFPSADPEAEGCCLRLKNINNLLHFAIADTGLFPTRWQAGTFPEPFRSRIVIIHDGIDTKTVSPNPGVSLTLKTGAGETRQLTRADEVITFVNRNLEPYRGFHVFMRALPELLARRPHARVLIVGGQGTSYGAAPDLTHYKGLKTWREIFTAEVRPSIPDPDWVRVHFLGNLPYPQFIALLQLTTVHVYLTYPFVLSWSLIEAMSAGCTIVASQTPPVSEVIHHQETGWLVDFFDRQGLVDAVCALLDNPMMRQRLGENARAFVQGHYDLKRVCLPQQIAWVEGLRQAGTCSAVEWQVRGIETARMISPDCRALACRS</sequence>
<dbReference type="GO" id="GO:0016757">
    <property type="term" value="F:glycosyltransferase activity"/>
    <property type="evidence" value="ECO:0007669"/>
    <property type="project" value="InterPro"/>
</dbReference>
<proteinExistence type="predicted"/>
<dbReference type="KEGG" id="cjap:GWK36_13455"/>
<keyword evidence="5" id="KW-1185">Reference proteome</keyword>
<organism evidence="4 5">
    <name type="scientific">Caldichromatium japonicum</name>
    <dbReference type="NCBI Taxonomy" id="2699430"/>
    <lineage>
        <taxon>Bacteria</taxon>
        <taxon>Pseudomonadati</taxon>
        <taxon>Pseudomonadota</taxon>
        <taxon>Gammaproteobacteria</taxon>
        <taxon>Chromatiales</taxon>
        <taxon>Chromatiaceae</taxon>
        <taxon>Caldichromatium</taxon>
    </lineage>
</organism>
<protein>
    <submittedName>
        <fullName evidence="4">Glycosyltransferase</fullName>
    </submittedName>
</protein>
<name>A0A6G7VG46_9GAMM</name>
<dbReference type="PANTHER" id="PTHR46401">
    <property type="entry name" value="GLYCOSYLTRANSFERASE WBBK-RELATED"/>
    <property type="match status" value="1"/>
</dbReference>
<keyword evidence="1 4" id="KW-0808">Transferase</keyword>
<reference evidence="5" key="1">
    <citation type="submission" date="2020-01" db="EMBL/GenBank/DDBJ databases">
        <title>Caldichromatium gen. nov., sp. nov., a thermophilic purple sulfur bacterium member of the family Chromatiaceae isolated from Nakabusa hot spring, Japan.</title>
        <authorList>
            <person name="Saini M.K."/>
            <person name="Hanada S."/>
            <person name="Tank M."/>
        </authorList>
    </citation>
    <scope>NUCLEOTIDE SEQUENCE [LARGE SCALE GENOMIC DNA]</scope>
    <source>
        <strain evidence="5">No.7</strain>
    </source>
</reference>
<accession>A0A6G7VG46</accession>
<gene>
    <name evidence="4" type="ORF">GWK36_13455</name>
</gene>
<dbReference type="SUPFAM" id="SSF53756">
    <property type="entry name" value="UDP-Glycosyltransferase/glycogen phosphorylase"/>
    <property type="match status" value="1"/>
</dbReference>
<feature type="domain" description="Glycosyl transferase family 1" evidence="2">
    <location>
        <begin position="299"/>
        <end position="396"/>
    </location>
</feature>
<dbReference type="RefSeq" id="WP_166271855.1">
    <property type="nucleotide sequence ID" value="NZ_CP048029.1"/>
</dbReference>
<dbReference type="Proteomes" id="UP000502699">
    <property type="component" value="Chromosome"/>
</dbReference>
<dbReference type="Pfam" id="PF00534">
    <property type="entry name" value="Glycos_transf_1"/>
    <property type="match status" value="1"/>
</dbReference>
<dbReference type="PANTHER" id="PTHR46401:SF2">
    <property type="entry name" value="GLYCOSYLTRANSFERASE WBBK-RELATED"/>
    <property type="match status" value="1"/>
</dbReference>
<evidence type="ECO:0000256" key="1">
    <source>
        <dbReference type="ARBA" id="ARBA00022679"/>
    </source>
</evidence>
<dbReference type="Pfam" id="PF12000">
    <property type="entry name" value="Glyco_trans_4_3"/>
    <property type="match status" value="1"/>
</dbReference>
<evidence type="ECO:0000259" key="3">
    <source>
        <dbReference type="Pfam" id="PF12000"/>
    </source>
</evidence>
<dbReference type="Gene3D" id="3.40.50.2000">
    <property type="entry name" value="Glycogen Phosphorylase B"/>
    <property type="match status" value="2"/>
</dbReference>
<dbReference type="GO" id="GO:0009103">
    <property type="term" value="P:lipopolysaccharide biosynthetic process"/>
    <property type="evidence" value="ECO:0007669"/>
    <property type="project" value="TreeGrafter"/>
</dbReference>
<dbReference type="AlphaFoldDB" id="A0A6G7VG46"/>
<evidence type="ECO:0000313" key="5">
    <source>
        <dbReference type="Proteomes" id="UP000502699"/>
    </source>
</evidence>
<dbReference type="InterPro" id="IPR001296">
    <property type="entry name" value="Glyco_trans_1"/>
</dbReference>
<evidence type="ECO:0000313" key="4">
    <source>
        <dbReference type="EMBL" id="QIK38818.1"/>
    </source>
</evidence>
<evidence type="ECO:0000259" key="2">
    <source>
        <dbReference type="Pfam" id="PF00534"/>
    </source>
</evidence>